<feature type="transmembrane region" description="Helical" evidence="6">
    <location>
        <begin position="213"/>
        <end position="235"/>
    </location>
</feature>
<feature type="transmembrane region" description="Helical" evidence="6">
    <location>
        <begin position="286"/>
        <end position="304"/>
    </location>
</feature>
<feature type="transmembrane region" description="Helical" evidence="6">
    <location>
        <begin position="47"/>
        <end position="69"/>
    </location>
</feature>
<sequence>MTLDRRFFLTVFLPFALGYYLSFFFRIVNGVIAEPVALELGLGPASLGWIGSAYFLFFAAAQLPLGVLLDRYDTRNVASLILLIAAAGALVFAFAQTPFMLWLGRGLIGLGVSACLMAAFRAYVALLPADRLPLVNGLQLACGGLGAITATAPVEILLPLIGWRGLFVGLACVTLLIAVLVRLRVPRIIQHDGPKAALGDQIRGSLSVFASPIFLRVAPASVLNQAIFIAMLGLWAAVWLREVEQLTPSNTADMLFWAATGMALGYMTLGGLSSWLLKYRIATTQVAMFCMTMFFVAMLLLIFRAPVSDIPLWFLLGYFGSSGSLMYAALTRQFPVELAGRVNTALNLLLFVCAFLLQWLMGVVVGLWEPDATGQYPVVAYQASFAVCAVAQGLSLLWFKFWRRNRV</sequence>
<evidence type="ECO:0000313" key="8">
    <source>
        <dbReference type="EMBL" id="WLD58642.1"/>
    </source>
</evidence>
<gene>
    <name evidence="8" type="ORF">NFC81_02320</name>
</gene>
<feature type="transmembrane region" description="Helical" evidence="6">
    <location>
        <begin position="134"/>
        <end position="154"/>
    </location>
</feature>
<dbReference type="InterPro" id="IPR020846">
    <property type="entry name" value="MFS_dom"/>
</dbReference>
<organism evidence="8">
    <name type="scientific">Salinispirillum sp. LH 10-3-1</name>
    <dbReference type="NCBI Taxonomy" id="2952525"/>
    <lineage>
        <taxon>Bacteria</taxon>
        <taxon>Pseudomonadati</taxon>
        <taxon>Pseudomonadota</taxon>
        <taxon>Gammaproteobacteria</taxon>
        <taxon>Oceanospirillales</taxon>
        <taxon>Saccharospirillaceae</taxon>
        <taxon>Salinispirillum</taxon>
    </lineage>
</organism>
<comment type="subcellular location">
    <subcellularLocation>
        <location evidence="1">Cell membrane</location>
        <topology evidence="1">Multi-pass membrane protein</topology>
    </subcellularLocation>
</comment>
<feature type="transmembrane region" description="Helical" evidence="6">
    <location>
        <begin position="342"/>
        <end position="368"/>
    </location>
</feature>
<dbReference type="EMBL" id="CP101717">
    <property type="protein sequence ID" value="WLD58642.1"/>
    <property type="molecule type" value="Genomic_DNA"/>
</dbReference>
<feature type="transmembrane region" description="Helical" evidence="6">
    <location>
        <begin position="380"/>
        <end position="399"/>
    </location>
</feature>
<keyword evidence="2" id="KW-1003">Cell membrane</keyword>
<accession>A0AB38YH12</accession>
<dbReference type="RefSeq" id="WP_304995928.1">
    <property type="nucleotide sequence ID" value="NZ_CP101717.1"/>
</dbReference>
<evidence type="ECO:0000259" key="7">
    <source>
        <dbReference type="PROSITE" id="PS50850"/>
    </source>
</evidence>
<dbReference type="Pfam" id="PF07690">
    <property type="entry name" value="MFS_1"/>
    <property type="match status" value="1"/>
</dbReference>
<evidence type="ECO:0000256" key="3">
    <source>
        <dbReference type="ARBA" id="ARBA00022692"/>
    </source>
</evidence>
<dbReference type="InterPro" id="IPR036259">
    <property type="entry name" value="MFS_trans_sf"/>
</dbReference>
<evidence type="ECO:0000256" key="1">
    <source>
        <dbReference type="ARBA" id="ARBA00004651"/>
    </source>
</evidence>
<feature type="transmembrane region" description="Helical" evidence="6">
    <location>
        <begin position="76"/>
        <end position="95"/>
    </location>
</feature>
<dbReference type="PROSITE" id="PS50850">
    <property type="entry name" value="MFS"/>
    <property type="match status" value="1"/>
</dbReference>
<keyword evidence="4 6" id="KW-1133">Transmembrane helix</keyword>
<feature type="transmembrane region" description="Helical" evidence="6">
    <location>
        <begin position="107"/>
        <end position="127"/>
    </location>
</feature>
<dbReference type="PANTHER" id="PTHR43124:SF3">
    <property type="entry name" value="CHLORAMPHENICOL EFFLUX PUMP RV0191"/>
    <property type="match status" value="1"/>
</dbReference>
<dbReference type="Gene3D" id="1.20.1250.20">
    <property type="entry name" value="MFS general substrate transporter like domains"/>
    <property type="match status" value="1"/>
</dbReference>
<proteinExistence type="predicted"/>
<dbReference type="GO" id="GO:0005886">
    <property type="term" value="C:plasma membrane"/>
    <property type="evidence" value="ECO:0007669"/>
    <property type="project" value="UniProtKB-SubCell"/>
</dbReference>
<dbReference type="SUPFAM" id="SSF103473">
    <property type="entry name" value="MFS general substrate transporter"/>
    <property type="match status" value="1"/>
</dbReference>
<reference evidence="8" key="1">
    <citation type="submission" date="2022-07" db="EMBL/GenBank/DDBJ databases">
        <title>Complete genome sequence of Salinispirillum sp. LH10-3-1 capable of multiple carbohydrate inversion isolated from a soda lake.</title>
        <authorList>
            <person name="Liu J."/>
            <person name="Zhai Y."/>
            <person name="Zhang H."/>
            <person name="Yang H."/>
            <person name="Qu J."/>
            <person name="Li J."/>
        </authorList>
    </citation>
    <scope>NUCLEOTIDE SEQUENCE</scope>
    <source>
        <strain evidence="8">LH 10-3-1</strain>
    </source>
</reference>
<name>A0AB38YH12_9GAMM</name>
<protein>
    <submittedName>
        <fullName evidence="8">MFS transporter</fullName>
    </submittedName>
</protein>
<dbReference type="InterPro" id="IPR011701">
    <property type="entry name" value="MFS"/>
</dbReference>
<dbReference type="AlphaFoldDB" id="A0AB38YH12"/>
<feature type="transmembrane region" description="Helical" evidence="6">
    <location>
        <begin position="310"/>
        <end position="330"/>
    </location>
</feature>
<feature type="transmembrane region" description="Helical" evidence="6">
    <location>
        <begin position="160"/>
        <end position="181"/>
    </location>
</feature>
<feature type="transmembrane region" description="Helical" evidence="6">
    <location>
        <begin position="255"/>
        <end position="277"/>
    </location>
</feature>
<dbReference type="GO" id="GO:0022857">
    <property type="term" value="F:transmembrane transporter activity"/>
    <property type="evidence" value="ECO:0007669"/>
    <property type="project" value="InterPro"/>
</dbReference>
<evidence type="ECO:0000256" key="4">
    <source>
        <dbReference type="ARBA" id="ARBA00022989"/>
    </source>
</evidence>
<feature type="transmembrane region" description="Helical" evidence="6">
    <location>
        <begin position="7"/>
        <end position="27"/>
    </location>
</feature>
<evidence type="ECO:0000256" key="5">
    <source>
        <dbReference type="ARBA" id="ARBA00023136"/>
    </source>
</evidence>
<dbReference type="InterPro" id="IPR050189">
    <property type="entry name" value="MFS_Efflux_Transporters"/>
</dbReference>
<keyword evidence="3 6" id="KW-0812">Transmembrane</keyword>
<dbReference type="PANTHER" id="PTHR43124">
    <property type="entry name" value="PURINE EFFLUX PUMP PBUE"/>
    <property type="match status" value="1"/>
</dbReference>
<feature type="domain" description="Major facilitator superfamily (MFS) profile" evidence="7">
    <location>
        <begin position="11"/>
        <end position="407"/>
    </location>
</feature>
<keyword evidence="5 6" id="KW-0472">Membrane</keyword>
<evidence type="ECO:0000256" key="6">
    <source>
        <dbReference type="SAM" id="Phobius"/>
    </source>
</evidence>
<evidence type="ECO:0000256" key="2">
    <source>
        <dbReference type="ARBA" id="ARBA00022475"/>
    </source>
</evidence>